<reference evidence="2" key="1">
    <citation type="submission" date="2018-12" db="EMBL/GenBank/DDBJ databases">
        <title>Complete genome sequences of twenty non-typhoidal Salmonella isolates from Rwanda.</title>
        <authorList>
            <person name="Byukusenge M."/>
            <person name="Li L."/>
            <person name="Subhashinie K."/>
            <person name="Nzayirambaho M."/>
            <person name="Kuchipudi S.V."/>
            <person name="Jayarao B.M."/>
        </authorList>
    </citation>
    <scope>NUCLEOTIDE SEQUENCE</scope>
    <source>
        <strain evidence="2">RSE02</strain>
    </source>
</reference>
<proteinExistence type="predicted"/>
<dbReference type="Pfam" id="PF10544">
    <property type="entry name" value="T5orf172"/>
    <property type="match status" value="1"/>
</dbReference>
<sequence length="214" mass="23870">MTYENDKFQVLKSMKVPDDFKSNGFVYVLSNECMPGIYKIGMTKHSPEVRAKEISASTGVPKPFKVIAAFHSNNPAADEKLIHKAFAKERLSDNREFFNLEDNELSESLNEIRALVGPERNGETAEYAIYDSFISFRHENELDLNEELIEQGLGSVVGHLPAVKNFLIRAGIDYAKKLISKYNSSIVINTDGSVVMVKSLEAQCFDAEVGNEPG</sequence>
<evidence type="ECO:0000313" key="2">
    <source>
        <dbReference type="EMBL" id="AZT29213.1"/>
    </source>
</evidence>
<gene>
    <name evidence="2" type="ORF">ELZ69_12870</name>
</gene>
<dbReference type="InterPro" id="IPR018306">
    <property type="entry name" value="Phage_T5_Orf172_DNA-bd"/>
</dbReference>
<feature type="domain" description="Bacteriophage T5 Orf172 DNA-binding" evidence="1">
    <location>
        <begin position="32"/>
        <end position="112"/>
    </location>
</feature>
<protein>
    <submittedName>
        <fullName evidence="2">GIY-YIG nuclease family protein</fullName>
    </submittedName>
</protein>
<accession>A0A3Q9MB59</accession>
<dbReference type="EMBL" id="CP034722">
    <property type="protein sequence ID" value="AZT29213.1"/>
    <property type="molecule type" value="Genomic_DNA"/>
</dbReference>
<evidence type="ECO:0000259" key="1">
    <source>
        <dbReference type="SMART" id="SM00974"/>
    </source>
</evidence>
<dbReference type="SMART" id="SM00974">
    <property type="entry name" value="T5orf172"/>
    <property type="match status" value="1"/>
</dbReference>
<organism evidence="2">
    <name type="scientific">Salmonella enterica subsp. enterica serovar Moero</name>
    <dbReference type="NCBI Taxonomy" id="2500154"/>
    <lineage>
        <taxon>Bacteria</taxon>
        <taxon>Pseudomonadati</taxon>
        <taxon>Pseudomonadota</taxon>
        <taxon>Gammaproteobacteria</taxon>
        <taxon>Enterobacterales</taxon>
        <taxon>Enterobacteriaceae</taxon>
        <taxon>Salmonella</taxon>
    </lineage>
</organism>
<name>A0A3Q9MB59_SALET</name>
<dbReference type="AlphaFoldDB" id="A0A3Q9MB59"/>